<feature type="non-terminal residue" evidence="1">
    <location>
        <position position="1"/>
    </location>
</feature>
<evidence type="ECO:0000313" key="1">
    <source>
        <dbReference type="EMBL" id="CAG8811274.1"/>
    </source>
</evidence>
<dbReference type="Proteomes" id="UP000789920">
    <property type="component" value="Unassembled WGS sequence"/>
</dbReference>
<keyword evidence="2" id="KW-1185">Reference proteome</keyword>
<feature type="non-terminal residue" evidence="1">
    <location>
        <position position="212"/>
    </location>
</feature>
<gene>
    <name evidence="1" type="ORF">RPERSI_LOCUS23269</name>
</gene>
<sequence>VQEAVRYGANALMIYLGAPQNSNRRKLSELKIPEFHQALRENNIDINNVIVHAPYLLNLGNTTNEKIFNFSVAFLQKEMARMNEIGLKTIILHPGSALNSSPEKAIAQVTKGLNLVLQTNPNVRIALETMCQRSGEIGGTFAQLQAIIQQVDQPARVGVCWDTCHLYTAGYDIKNNLAGKIDATPEKETLTPAESNHEKERQAGEIKKINRA</sequence>
<accession>A0ACA9RU20</accession>
<proteinExistence type="predicted"/>
<reference evidence="1" key="1">
    <citation type="submission" date="2021-06" db="EMBL/GenBank/DDBJ databases">
        <authorList>
            <person name="Kallberg Y."/>
            <person name="Tangrot J."/>
            <person name="Rosling A."/>
        </authorList>
    </citation>
    <scope>NUCLEOTIDE SEQUENCE</scope>
    <source>
        <strain evidence="1">MA461A</strain>
    </source>
</reference>
<protein>
    <submittedName>
        <fullName evidence="1">18276_t:CDS:1</fullName>
    </submittedName>
</protein>
<name>A0ACA9RU20_9GLOM</name>
<evidence type="ECO:0000313" key="2">
    <source>
        <dbReference type="Proteomes" id="UP000789920"/>
    </source>
</evidence>
<organism evidence="1 2">
    <name type="scientific">Racocetra persica</name>
    <dbReference type="NCBI Taxonomy" id="160502"/>
    <lineage>
        <taxon>Eukaryota</taxon>
        <taxon>Fungi</taxon>
        <taxon>Fungi incertae sedis</taxon>
        <taxon>Mucoromycota</taxon>
        <taxon>Glomeromycotina</taxon>
        <taxon>Glomeromycetes</taxon>
        <taxon>Diversisporales</taxon>
        <taxon>Gigasporaceae</taxon>
        <taxon>Racocetra</taxon>
    </lineage>
</organism>
<comment type="caution">
    <text evidence="1">The sequence shown here is derived from an EMBL/GenBank/DDBJ whole genome shotgun (WGS) entry which is preliminary data.</text>
</comment>
<dbReference type="EMBL" id="CAJVQC010072189">
    <property type="protein sequence ID" value="CAG8811274.1"/>
    <property type="molecule type" value="Genomic_DNA"/>
</dbReference>